<dbReference type="EMBL" id="BAABME010000097">
    <property type="protein sequence ID" value="GAA0139518.1"/>
    <property type="molecule type" value="Genomic_DNA"/>
</dbReference>
<evidence type="ECO:0008006" key="4">
    <source>
        <dbReference type="Google" id="ProtNLM"/>
    </source>
</evidence>
<dbReference type="Proteomes" id="UP001454036">
    <property type="component" value="Unassembled WGS sequence"/>
</dbReference>
<evidence type="ECO:0000256" key="1">
    <source>
        <dbReference type="SAM" id="Phobius"/>
    </source>
</evidence>
<evidence type="ECO:0000313" key="3">
    <source>
        <dbReference type="Proteomes" id="UP001454036"/>
    </source>
</evidence>
<feature type="transmembrane region" description="Helical" evidence="1">
    <location>
        <begin position="240"/>
        <end position="260"/>
    </location>
</feature>
<reference evidence="2 3" key="1">
    <citation type="submission" date="2024-01" db="EMBL/GenBank/DDBJ databases">
        <title>The complete chloroplast genome sequence of Lithospermum erythrorhizon: insights into the phylogenetic relationship among Boraginaceae species and the maternal lineages of purple gromwells.</title>
        <authorList>
            <person name="Okada T."/>
            <person name="Watanabe K."/>
        </authorList>
    </citation>
    <scope>NUCLEOTIDE SEQUENCE [LARGE SCALE GENOMIC DNA]</scope>
</reference>
<name>A0AAV3NP32_LITER</name>
<accession>A0AAV3NP32</accession>
<gene>
    <name evidence="2" type="ORF">LIER_01045</name>
</gene>
<evidence type="ECO:0000313" key="2">
    <source>
        <dbReference type="EMBL" id="GAA0139518.1"/>
    </source>
</evidence>
<dbReference type="PANTHER" id="PTHR31286">
    <property type="entry name" value="GLYCINE-RICH CELL WALL STRUCTURAL PROTEIN 1.8-LIKE"/>
    <property type="match status" value="1"/>
</dbReference>
<dbReference type="AlphaFoldDB" id="A0AAV3NP32"/>
<keyword evidence="1" id="KW-0472">Membrane</keyword>
<protein>
    <recommendedName>
        <fullName evidence="4">DUF4283 domain-containing protein</fullName>
    </recommendedName>
</protein>
<sequence length="367" mass="40529">MLITVFGGFVLSVASMRLDVEIWILIFWNFFADPPQGPDPLCLLNIQVKAQEGALLAGAGAQAAAEVHPGSRHHSFAHHHRFYTLLNPDCPLFATGCKLMWIAAGSFEVLWTSKEESPFYLFNFSMKEDMDDVVPRSPLNVNGALLILQHWTPNIVFSNFDISHTNLWIHIHGILAAYFEESNVRRLARVAGDIVVLDWYSISAQALHFVRVKVRVPLAAHIVSGRIYGSPSGMKLSLELVINVVVLDILSFIIVIMLILPSITSLNTSTTTTSITISLIMTPPFTIKGLEPAPILMFTGIPQSTSSTLLLITLMTTIAMKIKAITTTLMTSDHNNSPLHSEDFGSEAAQIFELQTELAAQQSLDEY</sequence>
<dbReference type="InterPro" id="IPR040256">
    <property type="entry name" value="At4g02000-like"/>
</dbReference>
<keyword evidence="1" id="KW-0812">Transmembrane</keyword>
<keyword evidence="3" id="KW-1185">Reference proteome</keyword>
<dbReference type="PANTHER" id="PTHR31286:SF178">
    <property type="entry name" value="DUF4283 DOMAIN-CONTAINING PROTEIN"/>
    <property type="match status" value="1"/>
</dbReference>
<proteinExistence type="predicted"/>
<comment type="caution">
    <text evidence="2">The sequence shown here is derived from an EMBL/GenBank/DDBJ whole genome shotgun (WGS) entry which is preliminary data.</text>
</comment>
<keyword evidence="1" id="KW-1133">Transmembrane helix</keyword>
<organism evidence="2 3">
    <name type="scientific">Lithospermum erythrorhizon</name>
    <name type="common">Purple gromwell</name>
    <name type="synonym">Lithospermum officinale var. erythrorhizon</name>
    <dbReference type="NCBI Taxonomy" id="34254"/>
    <lineage>
        <taxon>Eukaryota</taxon>
        <taxon>Viridiplantae</taxon>
        <taxon>Streptophyta</taxon>
        <taxon>Embryophyta</taxon>
        <taxon>Tracheophyta</taxon>
        <taxon>Spermatophyta</taxon>
        <taxon>Magnoliopsida</taxon>
        <taxon>eudicotyledons</taxon>
        <taxon>Gunneridae</taxon>
        <taxon>Pentapetalae</taxon>
        <taxon>asterids</taxon>
        <taxon>lamiids</taxon>
        <taxon>Boraginales</taxon>
        <taxon>Boraginaceae</taxon>
        <taxon>Boraginoideae</taxon>
        <taxon>Lithospermeae</taxon>
        <taxon>Lithospermum</taxon>
    </lineage>
</organism>